<dbReference type="KEGG" id="bvk:117239245"/>
<dbReference type="AlphaFoldDB" id="A0A6J3L5N1"/>
<name>A0A6J3L5N1_9HYME</name>
<keyword evidence="2" id="KW-1185">Reference proteome</keyword>
<sequence>MDDTPASSSKSQGSESSNVAEPTSVKLPEIHLPTFDGAIENWHSFYDFFLSTIDRSERLTPVQKFHYLRSSLTGKAARSIQSLALTESNYAIAVDVLKEKFDCHRQVCMRHWDLIFDYPKITKETPEAIDDFLETVKPDQHKRQRSNAPRSYAFTTTHNTLVCPNCQGQHELWNCDVFKAKSPKKRLEIAKRTSLCTNCVGKGHAITHCSAGSCRISRQRHHTYLHQDHGHSKSRPRVSRSSSDRSSNGRSSPSSPTPRSSHRSRRATTSPRSSPQSSPRTSPKRESRLSRTTASGSMQHDLLVTAQVNVLNNKVQPFRSRALLDTASLCVGQLDISQANGPDLRLQKTRFGWVIGGGATSQSSALAFHAFTTALQADPARFWEIDEGPPTAHISEAERQCEEHFRIHVQRTNEGRYMVALPFNETTPSLGCSKTMAMKRLISLCRRFQRDKRFEADSRAVIQEYVELGHMTKITTDNCTDDGYFLPHHGVIRESSQTTKLRVVFDGSAPTTTGVSLNDVLHTGSKLQDDLFFILLRFRSHQYVITGDVEKMYRQFLVRPEDRKFQQILWRNSDGEVDTYQLNTVTFGLSAAPYLAIRCLKQLADDEGHRYPRAATVLQRDFYVDDVLTGVDRKVEARSLRTTGNCYEDFSSRT</sequence>
<dbReference type="Pfam" id="PF03564">
    <property type="entry name" value="DUF1759"/>
    <property type="match status" value="1"/>
</dbReference>
<dbReference type="PANTHER" id="PTHR47331:SF5">
    <property type="entry name" value="RIBONUCLEASE H"/>
    <property type="match status" value="1"/>
</dbReference>
<reference evidence="3" key="1">
    <citation type="submission" date="2025-08" db="UniProtKB">
        <authorList>
            <consortium name="RefSeq"/>
        </authorList>
    </citation>
    <scope>IDENTIFICATION</scope>
    <source>
        <tissue evidence="3">Muscle</tissue>
    </source>
</reference>
<evidence type="ECO:0000313" key="3">
    <source>
        <dbReference type="RefSeq" id="XP_033360587.1"/>
    </source>
</evidence>
<evidence type="ECO:0000313" key="2">
    <source>
        <dbReference type="Proteomes" id="UP000504631"/>
    </source>
</evidence>
<feature type="compositionally biased region" description="Low complexity" evidence="1">
    <location>
        <begin position="267"/>
        <end position="281"/>
    </location>
</feature>
<protein>
    <submittedName>
        <fullName evidence="3">LOW QUALITY PROTEIN: uncharacterized protein LOC117239245</fullName>
    </submittedName>
</protein>
<gene>
    <name evidence="3" type="primary">LOC117239245</name>
</gene>
<proteinExistence type="predicted"/>
<dbReference type="RefSeq" id="XP_033360587.1">
    <property type="nucleotide sequence ID" value="XM_033504696.1"/>
</dbReference>
<dbReference type="InterPro" id="IPR043502">
    <property type="entry name" value="DNA/RNA_pol_sf"/>
</dbReference>
<dbReference type="SUPFAM" id="SSF56672">
    <property type="entry name" value="DNA/RNA polymerases"/>
    <property type="match status" value="1"/>
</dbReference>
<feature type="compositionally biased region" description="Low complexity" evidence="1">
    <location>
        <begin position="7"/>
        <end position="17"/>
    </location>
</feature>
<feature type="region of interest" description="Disordered" evidence="1">
    <location>
        <begin position="224"/>
        <end position="300"/>
    </location>
</feature>
<dbReference type="PANTHER" id="PTHR47331">
    <property type="entry name" value="PHD-TYPE DOMAIN-CONTAINING PROTEIN"/>
    <property type="match status" value="1"/>
</dbReference>
<feature type="region of interest" description="Disordered" evidence="1">
    <location>
        <begin position="1"/>
        <end position="22"/>
    </location>
</feature>
<dbReference type="GeneID" id="117239245"/>
<dbReference type="Proteomes" id="UP000504631">
    <property type="component" value="Unplaced"/>
</dbReference>
<dbReference type="GO" id="GO:0071897">
    <property type="term" value="P:DNA biosynthetic process"/>
    <property type="evidence" value="ECO:0007669"/>
    <property type="project" value="UniProtKB-ARBA"/>
</dbReference>
<accession>A0A6J3L5N1</accession>
<organism evidence="2 3">
    <name type="scientific">Bombus vosnesenskii</name>
    <dbReference type="NCBI Taxonomy" id="207650"/>
    <lineage>
        <taxon>Eukaryota</taxon>
        <taxon>Metazoa</taxon>
        <taxon>Ecdysozoa</taxon>
        <taxon>Arthropoda</taxon>
        <taxon>Hexapoda</taxon>
        <taxon>Insecta</taxon>
        <taxon>Pterygota</taxon>
        <taxon>Neoptera</taxon>
        <taxon>Endopterygota</taxon>
        <taxon>Hymenoptera</taxon>
        <taxon>Apocrita</taxon>
        <taxon>Aculeata</taxon>
        <taxon>Apoidea</taxon>
        <taxon>Anthophila</taxon>
        <taxon>Apidae</taxon>
        <taxon>Bombus</taxon>
        <taxon>Pyrobombus</taxon>
    </lineage>
</organism>
<feature type="compositionally biased region" description="Low complexity" evidence="1">
    <location>
        <begin position="239"/>
        <end position="259"/>
    </location>
</feature>
<dbReference type="InterPro" id="IPR005312">
    <property type="entry name" value="DUF1759"/>
</dbReference>
<evidence type="ECO:0000256" key="1">
    <source>
        <dbReference type="SAM" id="MobiDB-lite"/>
    </source>
</evidence>